<dbReference type="InterPro" id="IPR003131">
    <property type="entry name" value="T1-type_BTB"/>
</dbReference>
<accession>A0A913ZKI4</accession>
<dbReference type="OrthoDB" id="2414723at2759"/>
<dbReference type="Gene3D" id="3.30.710.10">
    <property type="entry name" value="Potassium Channel Kv1.1, Chain A"/>
    <property type="match status" value="1"/>
</dbReference>
<dbReference type="AlphaFoldDB" id="A0A913ZKI4"/>
<dbReference type="PANTHER" id="PTHR14499:SF144">
    <property type="entry name" value="POTASSIUM CHANNEL TETRAMERISATION-TYPE BTB DOMAIN-CONTAINING PROTEIN"/>
    <property type="match status" value="1"/>
</dbReference>
<dbReference type="SUPFAM" id="SSF54695">
    <property type="entry name" value="POZ domain"/>
    <property type="match status" value="1"/>
</dbReference>
<dbReference type="Pfam" id="PF02214">
    <property type="entry name" value="BTB_2"/>
    <property type="match status" value="1"/>
</dbReference>
<keyword evidence="3" id="KW-1185">Reference proteome</keyword>
<dbReference type="EnsemblMetazoa" id="XM_038196394.1">
    <property type="protein sequence ID" value="XP_038052322.1"/>
    <property type="gene ID" value="LOC119725028"/>
</dbReference>
<dbReference type="RefSeq" id="XP_038052322.1">
    <property type="nucleotide sequence ID" value="XM_038196394.1"/>
</dbReference>
<evidence type="ECO:0000259" key="1">
    <source>
        <dbReference type="SMART" id="SM00225"/>
    </source>
</evidence>
<dbReference type="InterPro" id="IPR011333">
    <property type="entry name" value="SKP1/BTB/POZ_sf"/>
</dbReference>
<sequence length="220" mass="25105">MDDLVNLNVGGCVYTTSRSTLTRYPRSMLAAMFSGELDPSVRDANGAYTIDGDGPIFRHVLNFLRRGKLNLPEDFKEWDLLTSEADFYQVGDLTDAVMAEKMRRVTPEDSSKSPKFEFVEIQIRNTIMDMMYIGSIETLGNLPVILAFLNTDAYYEGDVLDVVKQQGMIQHCSTSYTYYSEPVGDKRMLVFREIVEHGFELKAVLCDSDRNKEWTFARKV</sequence>
<feature type="domain" description="BTB" evidence="1">
    <location>
        <begin position="3"/>
        <end position="105"/>
    </location>
</feature>
<dbReference type="Proteomes" id="UP000887568">
    <property type="component" value="Unplaced"/>
</dbReference>
<reference evidence="2" key="1">
    <citation type="submission" date="2022-11" db="UniProtKB">
        <authorList>
            <consortium name="EnsemblMetazoa"/>
        </authorList>
    </citation>
    <scope>IDENTIFICATION</scope>
</reference>
<organism evidence="2 3">
    <name type="scientific">Patiria miniata</name>
    <name type="common">Bat star</name>
    <name type="synonym">Asterina miniata</name>
    <dbReference type="NCBI Taxonomy" id="46514"/>
    <lineage>
        <taxon>Eukaryota</taxon>
        <taxon>Metazoa</taxon>
        <taxon>Echinodermata</taxon>
        <taxon>Eleutherozoa</taxon>
        <taxon>Asterozoa</taxon>
        <taxon>Asteroidea</taxon>
        <taxon>Valvatacea</taxon>
        <taxon>Valvatida</taxon>
        <taxon>Asterinidae</taxon>
        <taxon>Patiria</taxon>
    </lineage>
</organism>
<proteinExistence type="predicted"/>
<evidence type="ECO:0000313" key="3">
    <source>
        <dbReference type="Proteomes" id="UP000887568"/>
    </source>
</evidence>
<name>A0A913ZKI4_PATMI</name>
<dbReference type="GeneID" id="119725028"/>
<dbReference type="InterPro" id="IPR000210">
    <property type="entry name" value="BTB/POZ_dom"/>
</dbReference>
<dbReference type="GO" id="GO:0051260">
    <property type="term" value="P:protein homooligomerization"/>
    <property type="evidence" value="ECO:0007669"/>
    <property type="project" value="InterPro"/>
</dbReference>
<dbReference type="PANTHER" id="PTHR14499">
    <property type="entry name" value="POTASSIUM CHANNEL TETRAMERIZATION DOMAIN-CONTAINING"/>
    <property type="match status" value="1"/>
</dbReference>
<evidence type="ECO:0000313" key="2">
    <source>
        <dbReference type="EnsemblMetazoa" id="XP_038052322.1"/>
    </source>
</evidence>
<protein>
    <recommendedName>
        <fullName evidence="1">BTB domain-containing protein</fullName>
    </recommendedName>
</protein>
<dbReference type="SMART" id="SM00225">
    <property type="entry name" value="BTB"/>
    <property type="match status" value="1"/>
</dbReference>